<dbReference type="NCBIfam" id="NF033788">
    <property type="entry name" value="HTH_metalloreg"/>
    <property type="match status" value="1"/>
</dbReference>
<dbReference type="Pfam" id="PF12840">
    <property type="entry name" value="HTH_20"/>
    <property type="match status" value="1"/>
</dbReference>
<organism evidence="2 3">
    <name type="scientific">Micromonospora phaseoli</name>
    <dbReference type="NCBI Taxonomy" id="1144548"/>
    <lineage>
        <taxon>Bacteria</taxon>
        <taxon>Bacillati</taxon>
        <taxon>Actinomycetota</taxon>
        <taxon>Actinomycetes</taxon>
        <taxon>Micromonosporales</taxon>
        <taxon>Micromonosporaceae</taxon>
        <taxon>Micromonospora</taxon>
    </lineage>
</organism>
<dbReference type="SMART" id="SM00418">
    <property type="entry name" value="HTH_ARSR"/>
    <property type="match status" value="1"/>
</dbReference>
<dbReference type="AlphaFoldDB" id="A0A1H6VGY9"/>
<keyword evidence="2" id="KW-0238">DNA-binding</keyword>
<dbReference type="PANTHER" id="PTHR38600">
    <property type="entry name" value="TRANSCRIPTIONAL REGULATORY PROTEIN"/>
    <property type="match status" value="1"/>
</dbReference>
<dbReference type="GO" id="GO:0003677">
    <property type="term" value="F:DNA binding"/>
    <property type="evidence" value="ECO:0007669"/>
    <property type="project" value="UniProtKB-KW"/>
</dbReference>
<evidence type="ECO:0000259" key="1">
    <source>
        <dbReference type="PROSITE" id="PS50987"/>
    </source>
</evidence>
<accession>A0A1H6VGY9</accession>
<keyword evidence="3" id="KW-1185">Reference proteome</keyword>
<dbReference type="GO" id="GO:0003700">
    <property type="term" value="F:DNA-binding transcription factor activity"/>
    <property type="evidence" value="ECO:0007669"/>
    <property type="project" value="InterPro"/>
</dbReference>
<dbReference type="Gene3D" id="1.10.10.10">
    <property type="entry name" value="Winged helix-like DNA-binding domain superfamily/Winged helix DNA-binding domain"/>
    <property type="match status" value="1"/>
</dbReference>
<evidence type="ECO:0000313" key="2">
    <source>
        <dbReference type="EMBL" id="SEI99960.1"/>
    </source>
</evidence>
<proteinExistence type="predicted"/>
<dbReference type="InterPro" id="IPR036390">
    <property type="entry name" value="WH_DNA-bd_sf"/>
</dbReference>
<dbReference type="PANTHER" id="PTHR38600:SF1">
    <property type="entry name" value="TRANSCRIPTIONAL REGULATORY PROTEIN"/>
    <property type="match status" value="1"/>
</dbReference>
<feature type="domain" description="HTH arsR-type" evidence="1">
    <location>
        <begin position="14"/>
        <end position="109"/>
    </location>
</feature>
<dbReference type="PROSITE" id="PS50987">
    <property type="entry name" value="HTH_ARSR_2"/>
    <property type="match status" value="1"/>
</dbReference>
<dbReference type="SUPFAM" id="SSF46785">
    <property type="entry name" value="Winged helix' DNA-binding domain"/>
    <property type="match status" value="1"/>
</dbReference>
<dbReference type="PRINTS" id="PR00778">
    <property type="entry name" value="HTHARSR"/>
</dbReference>
<dbReference type="InterPro" id="IPR036388">
    <property type="entry name" value="WH-like_DNA-bd_sf"/>
</dbReference>
<dbReference type="InterPro" id="IPR011991">
    <property type="entry name" value="ArsR-like_HTH"/>
</dbReference>
<dbReference type="EMBL" id="FNYV01000002">
    <property type="protein sequence ID" value="SEI99960.1"/>
    <property type="molecule type" value="Genomic_DNA"/>
</dbReference>
<dbReference type="Proteomes" id="UP000198707">
    <property type="component" value="Unassembled WGS sequence"/>
</dbReference>
<protein>
    <submittedName>
        <fullName evidence="2">DNA-binding transcriptional regulator, ArsR family</fullName>
    </submittedName>
</protein>
<sequence length="126" mass="14366">MLYLYNMSSRRGQSPEPDPVDEDGVFKALASPTRRRILDLLKDHARTTGDLCELIPELDRCTVMQHLRVLETAGLVIAQRKGRERWNHLDPLPIKHIHDRWIGEYASAAVGMLATLKTELEGRPPE</sequence>
<dbReference type="CDD" id="cd00090">
    <property type="entry name" value="HTH_ARSR"/>
    <property type="match status" value="1"/>
</dbReference>
<dbReference type="STRING" id="1144548.SAMN05443287_102551"/>
<gene>
    <name evidence="2" type="ORF">SAMN05443287_102551</name>
</gene>
<evidence type="ECO:0000313" key="3">
    <source>
        <dbReference type="Proteomes" id="UP000198707"/>
    </source>
</evidence>
<dbReference type="InterPro" id="IPR001845">
    <property type="entry name" value="HTH_ArsR_DNA-bd_dom"/>
</dbReference>
<name>A0A1H6VGY9_9ACTN</name>
<reference evidence="3" key="1">
    <citation type="submission" date="2016-10" db="EMBL/GenBank/DDBJ databases">
        <authorList>
            <person name="Varghese N."/>
            <person name="Submissions S."/>
        </authorList>
    </citation>
    <scope>NUCLEOTIDE SEQUENCE [LARGE SCALE GENOMIC DNA]</scope>
    <source>
        <strain evidence="3">CGMCC 4.7038</strain>
    </source>
</reference>